<dbReference type="RefSeq" id="WP_151157988.1">
    <property type="nucleotide sequence ID" value="NZ_VZRA01000007.1"/>
</dbReference>
<protein>
    <submittedName>
        <fullName evidence="4">Chain-length determining protein</fullName>
    </submittedName>
</protein>
<dbReference type="PANTHER" id="PTHR32309:SF13">
    <property type="entry name" value="FERRIC ENTEROBACTIN TRANSPORT PROTEIN FEPE"/>
    <property type="match status" value="1"/>
</dbReference>
<evidence type="ECO:0000256" key="2">
    <source>
        <dbReference type="SAM" id="Phobius"/>
    </source>
</evidence>
<dbReference type="EMBL" id="VZRA01000007">
    <property type="protein sequence ID" value="KAB0668541.1"/>
    <property type="molecule type" value="Genomic_DNA"/>
</dbReference>
<keyword evidence="2" id="KW-1133">Transmembrane helix</keyword>
<organism evidence="4 5">
    <name type="scientific">Oryzomonas sagensis</name>
    <dbReference type="NCBI Taxonomy" id="2603857"/>
    <lineage>
        <taxon>Bacteria</taxon>
        <taxon>Pseudomonadati</taxon>
        <taxon>Thermodesulfobacteriota</taxon>
        <taxon>Desulfuromonadia</taxon>
        <taxon>Geobacterales</taxon>
        <taxon>Geobacteraceae</taxon>
        <taxon>Oryzomonas</taxon>
    </lineage>
</organism>
<dbReference type="PANTHER" id="PTHR32309">
    <property type="entry name" value="TYROSINE-PROTEIN KINASE"/>
    <property type="match status" value="1"/>
</dbReference>
<sequence>MQSSELDFKKYRQLLIRRKELFVTLALLIMTAVTIVSFALPKIYEAKSTVFIEKNVISELVKGLTVSPSMEDTIKVLTYAITSRTLLAKTADSVDMNLAPNNNTETEEELVKKLQKNIVVQVKDKNLFIISYKDRNPRLAQDVVNTLVRLYIEENTSSKRGESYDATKFLSEQISAFKTKLDKAQDEVNAYKRAKGTAISIDEGKLFQDINASQQKLIDLEMRRRQLEGMRQVTKTTSDPLRSKLSALQKQLHELQAQYTDSYPGVLTVKTEIESIKEQMKTSGGGQALDSNELAKVDSEIAAIKISEGGLRRNIASNQALLRNIPAAKAELDKLELERNNQKNIYDQLFARHGQSEVSKQMEVQDKSTTFRVVDPAVLPTAPISPNRLAIMLFGIAGGLAGSFCVLLFLEQMDASVKDANFVKEFGVPVLAVIPHILNPREAAMQHKRATRLFTVAGVYFLFLLCFPAMELLGLNYVDKMITYVSPANLVQDVKGHLR</sequence>
<dbReference type="InterPro" id="IPR014345">
    <property type="entry name" value="XrtA_polysacc_chain"/>
</dbReference>
<keyword evidence="5" id="KW-1185">Reference proteome</keyword>
<reference evidence="4 5" key="1">
    <citation type="journal article" date="2020" name="Microorganisms">
        <title>Description of Three Novel Members in the Family Geobacteraceae, Oryzomonas japonicum gen. nov., sp. nov., Oryzomonas sagensis sp. nov., and Oryzomonas ruber sp. nov.</title>
        <authorList>
            <person name="Xu Z."/>
            <person name="Masuda Y."/>
            <person name="Hayakawa C."/>
            <person name="Ushijima N."/>
            <person name="Kawano K."/>
            <person name="Shiratori Y."/>
            <person name="Senoo K."/>
            <person name="Itoh H."/>
        </authorList>
    </citation>
    <scope>NUCLEOTIDE SEQUENCE [LARGE SCALE GENOMIC DNA]</scope>
    <source>
        <strain evidence="4 5">Red100</strain>
    </source>
</reference>
<feature type="transmembrane region" description="Helical" evidence="2">
    <location>
        <begin position="450"/>
        <end position="470"/>
    </location>
</feature>
<dbReference type="InterPro" id="IPR050445">
    <property type="entry name" value="Bact_polysacc_biosynth/exp"/>
</dbReference>
<dbReference type="NCBIfam" id="TIGR03007">
    <property type="entry name" value="pepcterm_ChnLen"/>
    <property type="match status" value="1"/>
</dbReference>
<feature type="transmembrane region" description="Helical" evidence="2">
    <location>
        <begin position="389"/>
        <end position="410"/>
    </location>
</feature>
<dbReference type="Pfam" id="PF13807">
    <property type="entry name" value="GNVR"/>
    <property type="match status" value="1"/>
</dbReference>
<feature type="coiled-coil region" evidence="1">
    <location>
        <begin position="318"/>
        <end position="352"/>
    </location>
</feature>
<comment type="caution">
    <text evidence="4">The sequence shown here is derived from an EMBL/GenBank/DDBJ whole genome shotgun (WGS) entry which is preliminary data.</text>
</comment>
<dbReference type="InterPro" id="IPR032807">
    <property type="entry name" value="GNVR"/>
</dbReference>
<dbReference type="Proteomes" id="UP000798046">
    <property type="component" value="Unassembled WGS sequence"/>
</dbReference>
<keyword evidence="2" id="KW-0812">Transmembrane</keyword>
<proteinExistence type="predicted"/>
<evidence type="ECO:0000313" key="5">
    <source>
        <dbReference type="Proteomes" id="UP000798046"/>
    </source>
</evidence>
<feature type="transmembrane region" description="Helical" evidence="2">
    <location>
        <begin position="21"/>
        <end position="40"/>
    </location>
</feature>
<feature type="coiled-coil region" evidence="1">
    <location>
        <begin position="167"/>
        <end position="230"/>
    </location>
</feature>
<feature type="domain" description="Tyrosine-protein kinase G-rich" evidence="3">
    <location>
        <begin position="335"/>
        <end position="408"/>
    </location>
</feature>
<evidence type="ECO:0000256" key="1">
    <source>
        <dbReference type="SAM" id="Coils"/>
    </source>
</evidence>
<evidence type="ECO:0000259" key="3">
    <source>
        <dbReference type="Pfam" id="PF13807"/>
    </source>
</evidence>
<evidence type="ECO:0000313" key="4">
    <source>
        <dbReference type="EMBL" id="KAB0668541.1"/>
    </source>
</evidence>
<name>A0ABQ6TKE2_9BACT</name>
<keyword evidence="1" id="KW-0175">Coiled coil</keyword>
<accession>A0ABQ6TKE2</accession>
<keyword evidence="2" id="KW-0472">Membrane</keyword>
<gene>
    <name evidence="4" type="ORF">F6V30_15685</name>
</gene>